<name>A0A7Y7PS66_9BACT</name>
<keyword evidence="4" id="KW-1185">Reference proteome</keyword>
<accession>A0A7Y7PS66</accession>
<dbReference type="EMBL" id="JABKAU010000041">
    <property type="protein sequence ID" value="NVO32930.1"/>
    <property type="molecule type" value="Genomic_DNA"/>
</dbReference>
<comment type="caution">
    <text evidence="3">The sequence shown here is derived from an EMBL/GenBank/DDBJ whole genome shotgun (WGS) entry which is preliminary data.</text>
</comment>
<keyword evidence="1" id="KW-0732">Signal</keyword>
<feature type="domain" description="DUF6438" evidence="2">
    <location>
        <begin position="51"/>
        <end position="158"/>
    </location>
</feature>
<feature type="signal peptide" evidence="1">
    <location>
        <begin position="1"/>
        <end position="20"/>
    </location>
</feature>
<protein>
    <recommendedName>
        <fullName evidence="2">DUF6438 domain-containing protein</fullName>
    </recommendedName>
</protein>
<evidence type="ECO:0000259" key="2">
    <source>
        <dbReference type="Pfam" id="PF20033"/>
    </source>
</evidence>
<dbReference type="Proteomes" id="UP000565521">
    <property type="component" value="Unassembled WGS sequence"/>
</dbReference>
<organism evidence="3 4">
    <name type="scientific">Hymenobacter lapidiphilus</name>
    <dbReference type="NCBI Taxonomy" id="2608003"/>
    <lineage>
        <taxon>Bacteria</taxon>
        <taxon>Pseudomonadati</taxon>
        <taxon>Bacteroidota</taxon>
        <taxon>Cytophagia</taxon>
        <taxon>Cytophagales</taxon>
        <taxon>Hymenobacteraceae</taxon>
        <taxon>Hymenobacter</taxon>
    </lineage>
</organism>
<gene>
    <name evidence="3" type="ORF">HW554_17075</name>
</gene>
<dbReference type="InterPro" id="IPR045497">
    <property type="entry name" value="DUF6438"/>
</dbReference>
<evidence type="ECO:0000313" key="4">
    <source>
        <dbReference type="Proteomes" id="UP000565521"/>
    </source>
</evidence>
<proteinExistence type="predicted"/>
<dbReference type="AlphaFoldDB" id="A0A7Y7PS66"/>
<sequence length="171" mass="18299">MRTPLLLPLLMLMLGLPALPACKASRPAAAGTAPATNTTIATQPQQQEAVLVFGRTACFGTCPDYTARFFADGRLEYEGREHAPVVGNRTVQLAPAVVQQLLREADQLGFAQLRDVYSKGALDLPSTTLAITTAKGTKSVRVDEGGPESLQKLFTQLDYEVQKALGVVAEK</sequence>
<feature type="chain" id="PRO_5031402228" description="DUF6438 domain-containing protein" evidence="1">
    <location>
        <begin position="21"/>
        <end position="171"/>
    </location>
</feature>
<dbReference type="RefSeq" id="WP_176909785.1">
    <property type="nucleotide sequence ID" value="NZ_JABKAU010000041.1"/>
</dbReference>
<evidence type="ECO:0000256" key="1">
    <source>
        <dbReference type="SAM" id="SignalP"/>
    </source>
</evidence>
<evidence type="ECO:0000313" key="3">
    <source>
        <dbReference type="EMBL" id="NVO32930.1"/>
    </source>
</evidence>
<reference evidence="3 4" key="1">
    <citation type="submission" date="2020-05" db="EMBL/GenBank/DDBJ databases">
        <title>Hymenobacter terrestris sp. nov. and Hymenobacter lapidiphilus sp. nov., isolated from regoliths in Antarctica.</title>
        <authorList>
            <person name="Sedlacek I."/>
            <person name="Pantucek R."/>
            <person name="Zeman M."/>
            <person name="Holochova P."/>
            <person name="Kralova S."/>
            <person name="Stankova E."/>
            <person name="Sedo O."/>
            <person name="Micenkova L."/>
            <person name="Svec P."/>
            <person name="Gupta V."/>
            <person name="Sood U."/>
            <person name="Korpole U.S."/>
            <person name="Lal R."/>
        </authorList>
    </citation>
    <scope>NUCLEOTIDE SEQUENCE [LARGE SCALE GENOMIC DNA]</scope>
    <source>
        <strain evidence="3 4">P5342</strain>
    </source>
</reference>
<dbReference type="Pfam" id="PF20033">
    <property type="entry name" value="DUF6438"/>
    <property type="match status" value="1"/>
</dbReference>